<gene>
    <name evidence="1" type="ORF">Psch_03506</name>
</gene>
<dbReference type="RefSeq" id="WP_190259075.1">
    <property type="nucleotide sequence ID" value="NZ_QFGA01000003.1"/>
</dbReference>
<organism evidence="1 2">
    <name type="scientific">Pelotomaculum schinkii</name>
    <dbReference type="NCBI Taxonomy" id="78350"/>
    <lineage>
        <taxon>Bacteria</taxon>
        <taxon>Bacillati</taxon>
        <taxon>Bacillota</taxon>
        <taxon>Clostridia</taxon>
        <taxon>Eubacteriales</taxon>
        <taxon>Desulfotomaculaceae</taxon>
        <taxon>Pelotomaculum</taxon>
    </lineage>
</organism>
<sequence>MQANVCAPEEGFSANKKKGEAWCPYCAGKLPFGWDSVLKTARCTGCKCSVKDFYFRKYNDLWGESSINAFICAVKKSGLKVNS</sequence>
<evidence type="ECO:0000313" key="2">
    <source>
        <dbReference type="Proteomes" id="UP000298324"/>
    </source>
</evidence>
<dbReference type="Proteomes" id="UP000298324">
    <property type="component" value="Unassembled WGS sequence"/>
</dbReference>
<dbReference type="AlphaFoldDB" id="A0A4Y7R717"/>
<name>A0A4Y7R717_9FIRM</name>
<comment type="caution">
    <text evidence="1">The sequence shown here is derived from an EMBL/GenBank/DDBJ whole genome shotgun (WGS) entry which is preliminary data.</text>
</comment>
<evidence type="ECO:0000313" key="1">
    <source>
        <dbReference type="EMBL" id="TEB04744.1"/>
    </source>
</evidence>
<protein>
    <submittedName>
        <fullName evidence="1">Uncharacterized protein</fullName>
    </submittedName>
</protein>
<dbReference type="EMBL" id="QFGA01000003">
    <property type="protein sequence ID" value="TEB04744.1"/>
    <property type="molecule type" value="Genomic_DNA"/>
</dbReference>
<accession>A0A4Y7R717</accession>
<proteinExistence type="predicted"/>
<reference evidence="1 2" key="1">
    <citation type="journal article" date="2018" name="Environ. Microbiol.">
        <title>Novel energy conservation strategies and behaviour of Pelotomaculum schinkii driving syntrophic propionate catabolism.</title>
        <authorList>
            <person name="Hidalgo-Ahumada C.A.P."/>
            <person name="Nobu M.K."/>
            <person name="Narihiro T."/>
            <person name="Tamaki H."/>
            <person name="Liu W.T."/>
            <person name="Kamagata Y."/>
            <person name="Stams A.J.M."/>
            <person name="Imachi H."/>
            <person name="Sousa D.Z."/>
        </authorList>
    </citation>
    <scope>NUCLEOTIDE SEQUENCE [LARGE SCALE GENOMIC DNA]</scope>
    <source>
        <strain evidence="1 2">HH</strain>
    </source>
</reference>
<keyword evidence="2" id="KW-1185">Reference proteome</keyword>